<sequence>MRERQIMVVFVSYAKEKEGKNKLLRNMVVVRILDLVVSKCEAKLNANHLLDICGTSLHVQRRCVAMSMLKSKTAISLGRKEISENLSENLIEWSMMDVFVRMQE</sequence>
<evidence type="ECO:0000313" key="2">
    <source>
        <dbReference type="Proteomes" id="UP001367508"/>
    </source>
</evidence>
<dbReference type="EMBL" id="JAYMYQ010000005">
    <property type="protein sequence ID" value="KAK7329256.1"/>
    <property type="molecule type" value="Genomic_DNA"/>
</dbReference>
<accession>A0AAN9QBH2</accession>
<reference evidence="1 2" key="1">
    <citation type="submission" date="2024-01" db="EMBL/GenBank/DDBJ databases">
        <title>The genomes of 5 underutilized Papilionoideae crops provide insights into root nodulation and disease resistanc.</title>
        <authorList>
            <person name="Jiang F."/>
        </authorList>
    </citation>
    <scope>NUCLEOTIDE SEQUENCE [LARGE SCALE GENOMIC DNA]</scope>
    <source>
        <strain evidence="1">LVBAO_FW01</strain>
        <tissue evidence="1">Leaves</tissue>
    </source>
</reference>
<proteinExistence type="predicted"/>
<dbReference type="AlphaFoldDB" id="A0AAN9QBH2"/>
<protein>
    <submittedName>
        <fullName evidence="1">Uncharacterized protein</fullName>
    </submittedName>
</protein>
<comment type="caution">
    <text evidence="1">The sequence shown here is derived from an EMBL/GenBank/DDBJ whole genome shotgun (WGS) entry which is preliminary data.</text>
</comment>
<dbReference type="Proteomes" id="UP001367508">
    <property type="component" value="Unassembled WGS sequence"/>
</dbReference>
<name>A0AAN9QBH2_CANGL</name>
<gene>
    <name evidence="1" type="ORF">VNO77_23409</name>
</gene>
<organism evidence="1 2">
    <name type="scientific">Canavalia gladiata</name>
    <name type="common">Sword bean</name>
    <name type="synonym">Dolichos gladiatus</name>
    <dbReference type="NCBI Taxonomy" id="3824"/>
    <lineage>
        <taxon>Eukaryota</taxon>
        <taxon>Viridiplantae</taxon>
        <taxon>Streptophyta</taxon>
        <taxon>Embryophyta</taxon>
        <taxon>Tracheophyta</taxon>
        <taxon>Spermatophyta</taxon>
        <taxon>Magnoliopsida</taxon>
        <taxon>eudicotyledons</taxon>
        <taxon>Gunneridae</taxon>
        <taxon>Pentapetalae</taxon>
        <taxon>rosids</taxon>
        <taxon>fabids</taxon>
        <taxon>Fabales</taxon>
        <taxon>Fabaceae</taxon>
        <taxon>Papilionoideae</taxon>
        <taxon>50 kb inversion clade</taxon>
        <taxon>NPAAA clade</taxon>
        <taxon>indigoferoid/millettioid clade</taxon>
        <taxon>Phaseoleae</taxon>
        <taxon>Canavalia</taxon>
    </lineage>
</organism>
<keyword evidence="2" id="KW-1185">Reference proteome</keyword>
<evidence type="ECO:0000313" key="1">
    <source>
        <dbReference type="EMBL" id="KAK7329256.1"/>
    </source>
</evidence>